<dbReference type="InterPro" id="IPR036380">
    <property type="entry name" value="Isochorismatase-like_sf"/>
</dbReference>
<feature type="domain" description="Isochorismatase-like" evidence="1">
    <location>
        <begin position="114"/>
        <end position="239"/>
    </location>
</feature>
<protein>
    <recommendedName>
        <fullName evidence="1">Isochorismatase-like domain-containing protein</fullName>
    </recommendedName>
</protein>
<proteinExistence type="predicted"/>
<dbReference type="InterPro" id="IPR000868">
    <property type="entry name" value="Isochorismatase-like_dom"/>
</dbReference>
<dbReference type="Pfam" id="PF00857">
    <property type="entry name" value="Isochorismatase"/>
    <property type="match status" value="1"/>
</dbReference>
<name>A0A6C0IMZ5_9ZZZZ</name>
<reference evidence="2" key="1">
    <citation type="journal article" date="2020" name="Nature">
        <title>Giant virus diversity and host interactions through global metagenomics.</title>
        <authorList>
            <person name="Schulz F."/>
            <person name="Roux S."/>
            <person name="Paez-Espino D."/>
            <person name="Jungbluth S."/>
            <person name="Walsh D.A."/>
            <person name="Denef V.J."/>
            <person name="McMahon K.D."/>
            <person name="Konstantinidis K.T."/>
            <person name="Eloe-Fadrosh E.A."/>
            <person name="Kyrpides N.C."/>
            <person name="Woyke T."/>
        </authorList>
    </citation>
    <scope>NUCLEOTIDE SEQUENCE</scope>
    <source>
        <strain evidence="2">GVMAG-M-3300023184-89</strain>
    </source>
</reference>
<dbReference type="SUPFAM" id="SSF52499">
    <property type="entry name" value="Isochorismatase-like hydrolases"/>
    <property type="match status" value="1"/>
</dbReference>
<evidence type="ECO:0000259" key="1">
    <source>
        <dbReference type="Pfam" id="PF00857"/>
    </source>
</evidence>
<dbReference type="AlphaFoldDB" id="A0A6C0IMZ5"/>
<dbReference type="Gene3D" id="3.40.50.850">
    <property type="entry name" value="Isochorismatase-like"/>
    <property type="match status" value="1"/>
</dbReference>
<dbReference type="EMBL" id="MN740195">
    <property type="protein sequence ID" value="QHT92893.1"/>
    <property type="molecule type" value="Genomic_DNA"/>
</dbReference>
<accession>A0A6C0IMZ5</accession>
<organism evidence="2">
    <name type="scientific">viral metagenome</name>
    <dbReference type="NCBI Taxonomy" id="1070528"/>
    <lineage>
        <taxon>unclassified sequences</taxon>
        <taxon>metagenomes</taxon>
        <taxon>organismal metagenomes</taxon>
    </lineage>
</organism>
<evidence type="ECO:0000313" key="2">
    <source>
        <dbReference type="EMBL" id="QHT92893.1"/>
    </source>
</evidence>
<sequence>MNNTMNFTGGMADFMQMDYNMMSYKFIPITNLIPTAYPMSMMDYHNFTNEAMILFCILLLGLCNYSTPKPFDGKYDDEYDEGEHYETTQPIKKEISFIKRTSSRILSKHPHPYVLCIIDMQPDEFDNVKIVIKNVLKLIRQAKLAKAFVVVAQYTNAGETHMAIRKALKNYPYKAYGWHNKNNKSRIIQTILNDRKIFTRELKVCGVNTEYCVWATVNGLARKYGVPIKVIESACNGTDRIIVEALEHMRTTYKNVEVI</sequence>